<dbReference type="SUPFAM" id="SSF53720">
    <property type="entry name" value="ALDH-like"/>
    <property type="match status" value="1"/>
</dbReference>
<dbReference type="Pfam" id="PF00171">
    <property type="entry name" value="Aldedh"/>
    <property type="match status" value="1"/>
</dbReference>
<dbReference type="InterPro" id="IPR044148">
    <property type="entry name" value="ALDH_GabD1-like"/>
</dbReference>
<dbReference type="EMBL" id="PXVD01000007">
    <property type="protein sequence ID" value="MDJ1370863.1"/>
    <property type="molecule type" value="Genomic_DNA"/>
</dbReference>
<dbReference type="Proteomes" id="UP001170379">
    <property type="component" value="Unassembled WGS sequence"/>
</dbReference>
<dbReference type="InterPro" id="IPR047110">
    <property type="entry name" value="GABD/Sad-like"/>
</dbReference>
<protein>
    <submittedName>
        <fullName evidence="5">NAD-dependent succinate-semialdehyde dehydrogenase</fullName>
    </submittedName>
</protein>
<dbReference type="Gene3D" id="3.40.309.10">
    <property type="entry name" value="Aldehyde Dehydrogenase, Chain A, domain 2"/>
    <property type="match status" value="1"/>
</dbReference>
<keyword evidence="2" id="KW-0521">NADP</keyword>
<keyword evidence="6" id="KW-1185">Reference proteome</keyword>
<gene>
    <name evidence="5" type="ORF">C7K25_05715</name>
</gene>
<evidence type="ECO:0000256" key="3">
    <source>
        <dbReference type="ARBA" id="ARBA00023002"/>
    </source>
</evidence>
<dbReference type="PROSITE" id="PS00070">
    <property type="entry name" value="ALDEHYDE_DEHYDR_CYS"/>
    <property type="match status" value="1"/>
</dbReference>
<dbReference type="PANTHER" id="PTHR43217">
    <property type="entry name" value="SUCCINATE SEMIALDEHYDE DEHYDROGENASE [NAD(P)+] SAD"/>
    <property type="match status" value="1"/>
</dbReference>
<evidence type="ECO:0000256" key="2">
    <source>
        <dbReference type="ARBA" id="ARBA00022857"/>
    </source>
</evidence>
<feature type="domain" description="Aldehyde dehydrogenase" evidence="4">
    <location>
        <begin position="4"/>
        <end position="453"/>
    </location>
</feature>
<dbReference type="RefSeq" id="WP_026936282.1">
    <property type="nucleotide sequence ID" value="NZ_CP028426.1"/>
</dbReference>
<organism evidence="5 6">
    <name type="scientific">Gulosibacter molinativorax</name>
    <dbReference type="NCBI Taxonomy" id="256821"/>
    <lineage>
        <taxon>Bacteria</taxon>
        <taxon>Bacillati</taxon>
        <taxon>Actinomycetota</taxon>
        <taxon>Actinomycetes</taxon>
        <taxon>Micrococcales</taxon>
        <taxon>Microbacteriaceae</taxon>
        <taxon>Gulosibacter</taxon>
    </lineage>
</organism>
<evidence type="ECO:0000313" key="5">
    <source>
        <dbReference type="EMBL" id="MDJ1370863.1"/>
    </source>
</evidence>
<dbReference type="InterPro" id="IPR016160">
    <property type="entry name" value="Ald_DH_CS_CYS"/>
</dbReference>
<reference evidence="5" key="1">
    <citation type="submission" date="2018-03" db="EMBL/GenBank/DDBJ databases">
        <authorList>
            <person name="Nunes O.C."/>
            <person name="Lopes A.R."/>
            <person name="Froufe H."/>
            <person name="Munoz-Merida A."/>
            <person name="Barroso C."/>
            <person name="Egas C."/>
        </authorList>
    </citation>
    <scope>NUCLEOTIDE SEQUENCE</scope>
    <source>
        <strain evidence="5">ON4</strain>
    </source>
</reference>
<dbReference type="Gene3D" id="3.40.605.10">
    <property type="entry name" value="Aldehyde Dehydrogenase, Chain A, domain 1"/>
    <property type="match status" value="1"/>
</dbReference>
<dbReference type="CDD" id="cd07100">
    <property type="entry name" value="ALDH_SSADH1_GabD1"/>
    <property type="match status" value="1"/>
</dbReference>
<evidence type="ECO:0000313" key="6">
    <source>
        <dbReference type="Proteomes" id="UP001170379"/>
    </source>
</evidence>
<evidence type="ECO:0000259" key="4">
    <source>
        <dbReference type="Pfam" id="PF00171"/>
    </source>
</evidence>
<accession>A0ABT7C6P1</accession>
<proteinExistence type="inferred from homology"/>
<dbReference type="InterPro" id="IPR016162">
    <property type="entry name" value="Ald_DH_N"/>
</dbReference>
<evidence type="ECO:0000256" key="1">
    <source>
        <dbReference type="ARBA" id="ARBA00009986"/>
    </source>
</evidence>
<sequence>MSNYKTINPATGELIREFGALADSEVEGVLARSGQAYNRWRRESVERRASVLARAAELFEERTEELAAVLTEEIGKTLAAARGEIKTVIGIFRYYSTTAVKQLDGEELDVAGPGRARLRLDPIGPLVGIMPWNFPYYQVARFAAPNLLLGNVIILKHASNCPQSAVMFESLLRDAGLPEDAYINVFASHDQVAQMIADDRVRGVSLTGSEGAGARTGELAGRHLKPVVLELGGSDPFIVLEDADIEKAAKDAVAGRLVNNGQTCTASKRFIVVDDVYDEFVEKFVGGMSQVPTGDPTDPATVLGPLSSESAVKDLEEFVADAVANGANVETGGERLEGPGSYYPATVLTGVTETARAYREELFGPVAVVYRVPDEQTAIELANDSPFGLSSSVYTSDVDRAERISAELEAGMVWVNSVSKSSAELPFGGVKRSGVGRELGEVGLTQFANQKLVRVFEDAN</sequence>
<dbReference type="InterPro" id="IPR016161">
    <property type="entry name" value="Ald_DH/histidinol_DH"/>
</dbReference>
<dbReference type="InterPro" id="IPR015590">
    <property type="entry name" value="Aldehyde_DH_dom"/>
</dbReference>
<reference evidence="5" key="2">
    <citation type="journal article" date="2022" name="Sci. Rep.">
        <title>In silico prediction of the enzymes involved in the degradation of the herbicide molinate by Gulosibacter molinativorax ON4T.</title>
        <authorList>
            <person name="Lopes A.R."/>
            <person name="Bunin E."/>
            <person name="Viana A.T."/>
            <person name="Froufe H."/>
            <person name="Munoz-Merida A."/>
            <person name="Pinho D."/>
            <person name="Figueiredo J."/>
            <person name="Barroso C."/>
            <person name="Vaz-Moreira I."/>
            <person name="Bellanger X."/>
            <person name="Egas C."/>
            <person name="Nunes O.C."/>
        </authorList>
    </citation>
    <scope>NUCLEOTIDE SEQUENCE</scope>
    <source>
        <strain evidence="5">ON4</strain>
    </source>
</reference>
<comment type="caution">
    <text evidence="5">The sequence shown here is derived from an EMBL/GenBank/DDBJ whole genome shotgun (WGS) entry which is preliminary data.</text>
</comment>
<comment type="similarity">
    <text evidence="1">Belongs to the aldehyde dehydrogenase family.</text>
</comment>
<dbReference type="PANTHER" id="PTHR43217:SF2">
    <property type="entry name" value="SUCCINATE-SEMIALDEHYDE DEHYDROGENASE [NADP(+)]"/>
    <property type="match status" value="1"/>
</dbReference>
<keyword evidence="3" id="KW-0560">Oxidoreductase</keyword>
<dbReference type="InterPro" id="IPR016163">
    <property type="entry name" value="Ald_DH_C"/>
</dbReference>
<name>A0ABT7C6P1_9MICO</name>